<dbReference type="PRINTS" id="PR00598">
    <property type="entry name" value="HTHMARR"/>
</dbReference>
<dbReference type="RefSeq" id="WP_344427590.1">
    <property type="nucleotide sequence ID" value="NZ_BAAANN010000031.1"/>
</dbReference>
<dbReference type="PANTHER" id="PTHR33164:SF99">
    <property type="entry name" value="MARR FAMILY REGULATORY PROTEIN"/>
    <property type="match status" value="1"/>
</dbReference>
<evidence type="ECO:0000313" key="3">
    <source>
        <dbReference type="Proteomes" id="UP001501116"/>
    </source>
</evidence>
<dbReference type="PANTHER" id="PTHR33164">
    <property type="entry name" value="TRANSCRIPTIONAL REGULATOR, MARR FAMILY"/>
    <property type="match status" value="1"/>
</dbReference>
<dbReference type="PROSITE" id="PS50995">
    <property type="entry name" value="HTH_MARR_2"/>
    <property type="match status" value="1"/>
</dbReference>
<dbReference type="Proteomes" id="UP001501116">
    <property type="component" value="Unassembled WGS sequence"/>
</dbReference>
<dbReference type="Pfam" id="PF01047">
    <property type="entry name" value="MarR"/>
    <property type="match status" value="1"/>
</dbReference>
<dbReference type="SMART" id="SM00347">
    <property type="entry name" value="HTH_MARR"/>
    <property type="match status" value="1"/>
</dbReference>
<sequence>MGRMPESPRWLSDHEQRVWRDFSAAFDMFRAHVEGQLQHESGMPHTYYEVLVKLSEAPSHTLRMSELAEASRSSRSRLSHAVARLEANGWVRRESCPTDKRGAWATLTAEGVAVLEAAAPGHVEAVRQGLFDALTPEQVTALGEISAAILGQLTPRCAAAKAAEEEACAKAGECEVDEVPGAPGTVRNGMRSAAL</sequence>
<reference evidence="3" key="1">
    <citation type="journal article" date="2019" name="Int. J. Syst. Evol. Microbiol.">
        <title>The Global Catalogue of Microorganisms (GCM) 10K type strain sequencing project: providing services to taxonomists for standard genome sequencing and annotation.</title>
        <authorList>
            <consortium name="The Broad Institute Genomics Platform"/>
            <consortium name="The Broad Institute Genome Sequencing Center for Infectious Disease"/>
            <person name="Wu L."/>
            <person name="Ma J."/>
        </authorList>
    </citation>
    <scope>NUCLEOTIDE SEQUENCE [LARGE SCALE GENOMIC DNA]</scope>
    <source>
        <strain evidence="3">JCM 14545</strain>
    </source>
</reference>
<dbReference type="InterPro" id="IPR036388">
    <property type="entry name" value="WH-like_DNA-bd_sf"/>
</dbReference>
<name>A0ABP5DIG2_9PSEU</name>
<dbReference type="InterPro" id="IPR000835">
    <property type="entry name" value="HTH_MarR-typ"/>
</dbReference>
<comment type="caution">
    <text evidence="2">The sequence shown here is derived from an EMBL/GenBank/DDBJ whole genome shotgun (WGS) entry which is preliminary data.</text>
</comment>
<dbReference type="InterPro" id="IPR039422">
    <property type="entry name" value="MarR/SlyA-like"/>
</dbReference>
<organism evidence="2 3">
    <name type="scientific">Amycolatopsis minnesotensis</name>
    <dbReference type="NCBI Taxonomy" id="337894"/>
    <lineage>
        <taxon>Bacteria</taxon>
        <taxon>Bacillati</taxon>
        <taxon>Actinomycetota</taxon>
        <taxon>Actinomycetes</taxon>
        <taxon>Pseudonocardiales</taxon>
        <taxon>Pseudonocardiaceae</taxon>
        <taxon>Amycolatopsis</taxon>
    </lineage>
</organism>
<protein>
    <submittedName>
        <fullName evidence="2">MarR family transcriptional regulator</fullName>
    </submittedName>
</protein>
<dbReference type="Gene3D" id="1.10.10.10">
    <property type="entry name" value="Winged helix-like DNA-binding domain superfamily/Winged helix DNA-binding domain"/>
    <property type="match status" value="1"/>
</dbReference>
<dbReference type="EMBL" id="BAAANN010000031">
    <property type="protein sequence ID" value="GAA1979412.1"/>
    <property type="molecule type" value="Genomic_DNA"/>
</dbReference>
<feature type="domain" description="HTH marR-type" evidence="1">
    <location>
        <begin position="15"/>
        <end position="151"/>
    </location>
</feature>
<proteinExistence type="predicted"/>
<dbReference type="InterPro" id="IPR036390">
    <property type="entry name" value="WH_DNA-bd_sf"/>
</dbReference>
<evidence type="ECO:0000259" key="1">
    <source>
        <dbReference type="PROSITE" id="PS50995"/>
    </source>
</evidence>
<keyword evidence="3" id="KW-1185">Reference proteome</keyword>
<evidence type="ECO:0000313" key="2">
    <source>
        <dbReference type="EMBL" id="GAA1979412.1"/>
    </source>
</evidence>
<gene>
    <name evidence="2" type="ORF">GCM10009754_64590</name>
</gene>
<dbReference type="SUPFAM" id="SSF46785">
    <property type="entry name" value="Winged helix' DNA-binding domain"/>
    <property type="match status" value="1"/>
</dbReference>
<accession>A0ABP5DIG2</accession>